<evidence type="ECO:0000313" key="16">
    <source>
        <dbReference type="EMBL" id="RFA35404.1"/>
    </source>
</evidence>
<comment type="caution">
    <text evidence="16">The sequence shown here is derived from an EMBL/GenBank/DDBJ whole genome shotgun (WGS) entry which is preliminary data.</text>
</comment>
<dbReference type="Pfam" id="PF00912">
    <property type="entry name" value="Transgly"/>
    <property type="match status" value="1"/>
</dbReference>
<evidence type="ECO:0000259" key="14">
    <source>
        <dbReference type="Pfam" id="PF00912"/>
    </source>
</evidence>
<dbReference type="InterPro" id="IPR001460">
    <property type="entry name" value="PCN-bd_Tpept"/>
</dbReference>
<keyword evidence="9" id="KW-0511">Multifunctional enzyme</keyword>
<keyword evidence="4" id="KW-0121">Carboxypeptidase</keyword>
<evidence type="ECO:0000256" key="12">
    <source>
        <dbReference type="SAM" id="Phobius"/>
    </source>
</evidence>
<dbReference type="EMBL" id="NFZW01000012">
    <property type="protein sequence ID" value="RFA35404.1"/>
    <property type="molecule type" value="Genomic_DNA"/>
</dbReference>
<dbReference type="AlphaFoldDB" id="A0A3E0WR15"/>
<dbReference type="InterPro" id="IPR023346">
    <property type="entry name" value="Lysozyme-like_dom_sf"/>
</dbReference>
<dbReference type="Pfam" id="PF00905">
    <property type="entry name" value="Transpeptidase"/>
    <property type="match status" value="1"/>
</dbReference>
<keyword evidence="12" id="KW-0472">Membrane</keyword>
<keyword evidence="17" id="KW-1185">Reference proteome</keyword>
<evidence type="ECO:0000256" key="1">
    <source>
        <dbReference type="ARBA" id="ARBA00004752"/>
    </source>
</evidence>
<evidence type="ECO:0000256" key="10">
    <source>
        <dbReference type="ARBA" id="ARBA00044770"/>
    </source>
</evidence>
<dbReference type="InterPro" id="IPR001264">
    <property type="entry name" value="Glyco_trans_51"/>
</dbReference>
<evidence type="ECO:0000256" key="6">
    <source>
        <dbReference type="ARBA" id="ARBA00022676"/>
    </source>
</evidence>
<evidence type="ECO:0000256" key="5">
    <source>
        <dbReference type="ARBA" id="ARBA00022670"/>
    </source>
</evidence>
<keyword evidence="7" id="KW-0808">Transferase</keyword>
<comment type="pathway">
    <text evidence="1">Cell wall biogenesis; peptidoglycan biosynthesis.</text>
</comment>
<dbReference type="GO" id="GO:0008955">
    <property type="term" value="F:peptidoglycan glycosyltransferase activity"/>
    <property type="evidence" value="ECO:0007669"/>
    <property type="project" value="UniProtKB-EC"/>
</dbReference>
<organism evidence="16 17">
    <name type="scientific">Alkalilimnicola ehrlichii</name>
    <dbReference type="NCBI Taxonomy" id="351052"/>
    <lineage>
        <taxon>Bacteria</taxon>
        <taxon>Pseudomonadati</taxon>
        <taxon>Pseudomonadota</taxon>
        <taxon>Gammaproteobacteria</taxon>
        <taxon>Chromatiales</taxon>
        <taxon>Ectothiorhodospiraceae</taxon>
        <taxon>Alkalilimnicola</taxon>
    </lineage>
</organism>
<dbReference type="Gene3D" id="1.10.3810.10">
    <property type="entry name" value="Biosynthetic peptidoglycan transglycosylase-like"/>
    <property type="match status" value="1"/>
</dbReference>
<comment type="catalytic activity">
    <reaction evidence="11">
        <text>[GlcNAc-(1-&gt;4)-Mur2Ac(oyl-L-Ala-gamma-D-Glu-L-Lys-D-Ala-D-Ala)](n)-di-trans,octa-cis-undecaprenyl diphosphate + beta-D-GlcNAc-(1-&gt;4)-Mur2Ac(oyl-L-Ala-gamma-D-Glu-L-Lys-D-Ala-D-Ala)-di-trans,octa-cis-undecaprenyl diphosphate = [GlcNAc-(1-&gt;4)-Mur2Ac(oyl-L-Ala-gamma-D-Glu-L-Lys-D-Ala-D-Ala)](n+1)-di-trans,octa-cis-undecaprenyl diphosphate + di-trans,octa-cis-undecaprenyl diphosphate + H(+)</text>
        <dbReference type="Rhea" id="RHEA:23708"/>
        <dbReference type="Rhea" id="RHEA-COMP:9602"/>
        <dbReference type="Rhea" id="RHEA-COMP:9603"/>
        <dbReference type="ChEBI" id="CHEBI:15378"/>
        <dbReference type="ChEBI" id="CHEBI:58405"/>
        <dbReference type="ChEBI" id="CHEBI:60033"/>
        <dbReference type="ChEBI" id="CHEBI:78435"/>
        <dbReference type="EC" id="2.4.99.28"/>
    </reaction>
</comment>
<evidence type="ECO:0000256" key="2">
    <source>
        <dbReference type="ARBA" id="ARBA00007090"/>
    </source>
</evidence>
<keyword evidence="12" id="KW-1133">Transmembrane helix</keyword>
<evidence type="ECO:0000259" key="15">
    <source>
        <dbReference type="Pfam" id="PF06832"/>
    </source>
</evidence>
<dbReference type="EC" id="2.4.99.28" evidence="10"/>
<comment type="similarity">
    <text evidence="3">In the N-terminal section; belongs to the glycosyltransferase 51 family.</text>
</comment>
<dbReference type="SUPFAM" id="SSF53955">
    <property type="entry name" value="Lysozyme-like"/>
    <property type="match status" value="1"/>
</dbReference>
<dbReference type="Proteomes" id="UP000256763">
    <property type="component" value="Unassembled WGS sequence"/>
</dbReference>
<keyword evidence="8" id="KW-0378">Hydrolase</keyword>
<dbReference type="InterPro" id="IPR011815">
    <property type="entry name" value="PBP_1c"/>
</dbReference>
<dbReference type="SUPFAM" id="SSF56601">
    <property type="entry name" value="beta-lactamase/transpeptidase-like"/>
    <property type="match status" value="1"/>
</dbReference>
<proteinExistence type="inferred from homology"/>
<keyword evidence="5" id="KW-0645">Protease</keyword>
<feature type="domain" description="Penicillin-binding C-terminal" evidence="15">
    <location>
        <begin position="704"/>
        <end position="787"/>
    </location>
</feature>
<evidence type="ECO:0000256" key="11">
    <source>
        <dbReference type="ARBA" id="ARBA00049902"/>
    </source>
</evidence>
<reference evidence="17" key="1">
    <citation type="submission" date="2017-05" db="EMBL/GenBank/DDBJ databases">
        <authorList>
            <person name="Sharma S."/>
            <person name="Sidhu C."/>
            <person name="Pinnaka A.K."/>
        </authorList>
    </citation>
    <scope>NUCLEOTIDE SEQUENCE [LARGE SCALE GENOMIC DNA]</scope>
    <source>
        <strain evidence="17">AK93</strain>
    </source>
</reference>
<gene>
    <name evidence="16" type="ORF">CAL65_13065</name>
</gene>
<dbReference type="Pfam" id="PF06832">
    <property type="entry name" value="BiPBP_C"/>
    <property type="match status" value="1"/>
</dbReference>
<accession>A0A3E0WR15</accession>
<dbReference type="GO" id="GO:0004180">
    <property type="term" value="F:carboxypeptidase activity"/>
    <property type="evidence" value="ECO:0007669"/>
    <property type="project" value="UniProtKB-KW"/>
</dbReference>
<evidence type="ECO:0000256" key="7">
    <source>
        <dbReference type="ARBA" id="ARBA00022679"/>
    </source>
</evidence>
<evidence type="ECO:0000256" key="8">
    <source>
        <dbReference type="ARBA" id="ARBA00022801"/>
    </source>
</evidence>
<dbReference type="InterPro" id="IPR009647">
    <property type="entry name" value="PBP_C"/>
</dbReference>
<comment type="similarity">
    <text evidence="2">In the C-terminal section; belongs to the transpeptidase family.</text>
</comment>
<dbReference type="Gene3D" id="3.40.710.10">
    <property type="entry name" value="DD-peptidase/beta-lactamase superfamily"/>
    <property type="match status" value="1"/>
</dbReference>
<dbReference type="GO" id="GO:0008658">
    <property type="term" value="F:penicillin binding"/>
    <property type="evidence" value="ECO:0007669"/>
    <property type="project" value="InterPro"/>
</dbReference>
<dbReference type="NCBIfam" id="TIGR02073">
    <property type="entry name" value="PBP_1c"/>
    <property type="match status" value="1"/>
</dbReference>
<dbReference type="RefSeq" id="WP_116347988.1">
    <property type="nucleotide sequence ID" value="NZ_NFZW01000012.1"/>
</dbReference>
<dbReference type="InterPro" id="IPR050396">
    <property type="entry name" value="Glycosyltr_51/Transpeptidase"/>
</dbReference>
<evidence type="ECO:0000313" key="17">
    <source>
        <dbReference type="Proteomes" id="UP000256763"/>
    </source>
</evidence>
<dbReference type="InterPro" id="IPR012338">
    <property type="entry name" value="Beta-lactam/transpept-like"/>
</dbReference>
<dbReference type="InterPro" id="IPR036950">
    <property type="entry name" value="PBP_transglycosylase"/>
</dbReference>
<dbReference type="GO" id="GO:0009252">
    <property type="term" value="P:peptidoglycan biosynthetic process"/>
    <property type="evidence" value="ECO:0007669"/>
    <property type="project" value="UniProtKB-UniPathway"/>
</dbReference>
<dbReference type="PANTHER" id="PTHR32282:SF15">
    <property type="entry name" value="PENICILLIN-BINDING PROTEIN 1C"/>
    <property type="match status" value="1"/>
</dbReference>
<keyword evidence="6" id="KW-0328">Glycosyltransferase</keyword>
<sequence>MASKAVAGEPVAQRKPHGGWCLWLPLLAVLASGAIYALLYWPLPEPLLDSRYARALIDRDGRLLGASIAADEQWRFEPLEEVPPRFAEALLAFEDRRFTRHSGIDPVAIVRATRDNLRARRVVSGGSTLTMQLARQVAGHSERTLGAKLYEAWLALRIERRYSKDEILALYASHAPFGGNVVGLPAASWRYFDRPPEELSWAEAAVLAVLPNSPGLMHPGRNRDALKAKRDRLLTRLHQKGLLSELDYRLALAEPLPAAPRPLPRAAPHLLATLSSRHPEQARFHTSLDRDVQTAVVAIAAREGRRLTRSGIQDLSVLVIDHRTLTVIAYVGNHGGGDPHRDGAAVDVIQRPRSNGSLLKPFLYALMLQEGLLVPSTLVPDVPTNFAGYAPENFDRQHRGAVAASTALARSLNVPAVHMLREYGVERFHDQLQSLGKTSLFRPADDYGLALILGGSESTLWELAGMYANLAAVARDGERHRYRMPTLLVDTSSTAAAAYGPIDQGAAWLTLQALTDVVRPEQERAWQQFQSTQTVAWKTGTSFGLRDGWAIGSNGRYTVGVWTGNAIGEGVPALTGTTAAAPVMFEVFSLLGPTRWLEPPLGALKTVRVCQADGYLAAGDCPSRPEWAPRRSHFERVSPYYRQVHVDARGARVHAGCEAPAAMHGRAVFVLPPTMEYFWRLQRPDYQSLPSWREDCLASLADYTDDKPLDLIYPQEGARVLLPVDLDGYLGRFLLRAVHRDPAATVHWHLGGSYLGATRHFHVQEVSLEPGWHRLVLVDDLGRQQTRWFQVLAR</sequence>
<dbReference type="UniPathway" id="UPA00219"/>
<feature type="domain" description="Glycosyl transferase family 51" evidence="14">
    <location>
        <begin position="70"/>
        <end position="237"/>
    </location>
</feature>
<protein>
    <recommendedName>
        <fullName evidence="10">peptidoglycan glycosyltransferase</fullName>
        <ecNumber evidence="10">2.4.99.28</ecNumber>
    </recommendedName>
</protein>
<dbReference type="PANTHER" id="PTHR32282">
    <property type="entry name" value="BINDING PROTEIN TRANSPEPTIDASE, PUTATIVE-RELATED"/>
    <property type="match status" value="1"/>
</dbReference>
<keyword evidence="12" id="KW-0812">Transmembrane</keyword>
<evidence type="ECO:0000256" key="9">
    <source>
        <dbReference type="ARBA" id="ARBA00023268"/>
    </source>
</evidence>
<dbReference type="GO" id="GO:0030288">
    <property type="term" value="C:outer membrane-bounded periplasmic space"/>
    <property type="evidence" value="ECO:0007669"/>
    <property type="project" value="TreeGrafter"/>
</dbReference>
<dbReference type="GO" id="GO:0006508">
    <property type="term" value="P:proteolysis"/>
    <property type="evidence" value="ECO:0007669"/>
    <property type="project" value="UniProtKB-KW"/>
</dbReference>
<feature type="domain" description="Penicillin-binding protein transpeptidase" evidence="13">
    <location>
        <begin position="316"/>
        <end position="547"/>
    </location>
</feature>
<name>A0A3E0WR15_9GAMM</name>
<feature type="transmembrane region" description="Helical" evidence="12">
    <location>
        <begin position="20"/>
        <end position="41"/>
    </location>
</feature>
<evidence type="ECO:0000259" key="13">
    <source>
        <dbReference type="Pfam" id="PF00905"/>
    </source>
</evidence>
<evidence type="ECO:0000256" key="3">
    <source>
        <dbReference type="ARBA" id="ARBA00007739"/>
    </source>
</evidence>
<evidence type="ECO:0000256" key="4">
    <source>
        <dbReference type="ARBA" id="ARBA00022645"/>
    </source>
</evidence>